<dbReference type="GO" id="GO:0032259">
    <property type="term" value="P:methylation"/>
    <property type="evidence" value="ECO:0007669"/>
    <property type="project" value="InterPro"/>
</dbReference>
<protein>
    <recommendedName>
        <fullName evidence="3">RNA-binding S4 domain-containing protein</fullName>
    </recommendedName>
</protein>
<dbReference type="SMART" id="SM00363">
    <property type="entry name" value="S4"/>
    <property type="match status" value="1"/>
</dbReference>
<name>X1SXL8_9ZZZZ</name>
<evidence type="ECO:0000259" key="3">
    <source>
        <dbReference type="SMART" id="SM00363"/>
    </source>
</evidence>
<feature type="domain" description="RNA-binding S4" evidence="3">
    <location>
        <begin position="3"/>
        <end position="65"/>
    </location>
</feature>
<dbReference type="AlphaFoldDB" id="X1SXL8"/>
<dbReference type="GO" id="GO:0008168">
    <property type="term" value="F:methyltransferase activity"/>
    <property type="evidence" value="ECO:0007669"/>
    <property type="project" value="InterPro"/>
</dbReference>
<proteinExistence type="inferred from homology"/>
<dbReference type="EMBL" id="BARW01001236">
    <property type="protein sequence ID" value="GAI72549.1"/>
    <property type="molecule type" value="Genomic_DNA"/>
</dbReference>
<comment type="caution">
    <text evidence="4">The sequence shown here is derived from an EMBL/GenBank/DDBJ whole genome shotgun (WGS) entry which is preliminary data.</text>
</comment>
<dbReference type="InterPro" id="IPR047048">
    <property type="entry name" value="TlyA"/>
</dbReference>
<dbReference type="Gene3D" id="3.40.50.150">
    <property type="entry name" value="Vaccinia Virus protein VP39"/>
    <property type="match status" value="1"/>
</dbReference>
<feature type="non-terminal residue" evidence="4">
    <location>
        <position position="132"/>
    </location>
</feature>
<gene>
    <name evidence="4" type="ORF">S12H4_04133</name>
</gene>
<dbReference type="Gene3D" id="3.10.290.10">
    <property type="entry name" value="RNA-binding S4 domain"/>
    <property type="match status" value="1"/>
</dbReference>
<sequence length="132" mass="14743">MKERLDILLVERRLVESRTKAQWLIKKGYVYVNDVINIKPGKKIENTSDIQLMRKFPYVGRGGLKLEAALERFSISVKGKVCADIGASIGGFTDCLLQHGAIKIYAIDTATDILHPSLKCKNEKIVELLGVD</sequence>
<dbReference type="PANTHER" id="PTHR32319:SF0">
    <property type="entry name" value="BACTERIAL HEMOLYSIN-LIKE PROTEIN"/>
    <property type="match status" value="1"/>
</dbReference>
<dbReference type="PANTHER" id="PTHR32319">
    <property type="entry name" value="BACTERIAL HEMOLYSIN-LIKE PROTEIN"/>
    <property type="match status" value="1"/>
</dbReference>
<comment type="similarity">
    <text evidence="2">Belongs to the TlyA family.</text>
</comment>
<evidence type="ECO:0000256" key="1">
    <source>
        <dbReference type="ARBA" id="ARBA00022884"/>
    </source>
</evidence>
<dbReference type="InterPro" id="IPR002877">
    <property type="entry name" value="RNA_MeTrfase_FtsJ_dom"/>
</dbReference>
<dbReference type="Pfam" id="PF01479">
    <property type="entry name" value="S4"/>
    <property type="match status" value="1"/>
</dbReference>
<dbReference type="SUPFAM" id="SSF55174">
    <property type="entry name" value="Alpha-L RNA-binding motif"/>
    <property type="match status" value="1"/>
</dbReference>
<dbReference type="Pfam" id="PF01728">
    <property type="entry name" value="FtsJ"/>
    <property type="match status" value="1"/>
</dbReference>
<organism evidence="4">
    <name type="scientific">marine sediment metagenome</name>
    <dbReference type="NCBI Taxonomy" id="412755"/>
    <lineage>
        <taxon>unclassified sequences</taxon>
        <taxon>metagenomes</taxon>
        <taxon>ecological metagenomes</taxon>
    </lineage>
</organism>
<dbReference type="CDD" id="cd00165">
    <property type="entry name" value="S4"/>
    <property type="match status" value="1"/>
</dbReference>
<accession>X1SXL8</accession>
<reference evidence="4" key="1">
    <citation type="journal article" date="2014" name="Front. Microbiol.">
        <title>High frequency of phylogenetically diverse reductive dehalogenase-homologous genes in deep subseafloor sedimentary metagenomes.</title>
        <authorList>
            <person name="Kawai M."/>
            <person name="Futagami T."/>
            <person name="Toyoda A."/>
            <person name="Takaki Y."/>
            <person name="Nishi S."/>
            <person name="Hori S."/>
            <person name="Arai W."/>
            <person name="Tsubouchi T."/>
            <person name="Morono Y."/>
            <person name="Uchiyama I."/>
            <person name="Ito T."/>
            <person name="Fujiyama A."/>
            <person name="Inagaki F."/>
            <person name="Takami H."/>
        </authorList>
    </citation>
    <scope>NUCLEOTIDE SEQUENCE</scope>
    <source>
        <strain evidence="4">Expedition CK06-06</strain>
    </source>
</reference>
<evidence type="ECO:0000256" key="2">
    <source>
        <dbReference type="ARBA" id="ARBA00029460"/>
    </source>
</evidence>
<dbReference type="InterPro" id="IPR036986">
    <property type="entry name" value="S4_RNA-bd_sf"/>
</dbReference>
<evidence type="ECO:0000313" key="4">
    <source>
        <dbReference type="EMBL" id="GAI72549.1"/>
    </source>
</evidence>
<keyword evidence="1" id="KW-0694">RNA-binding</keyword>
<dbReference type="GO" id="GO:0003723">
    <property type="term" value="F:RNA binding"/>
    <property type="evidence" value="ECO:0007669"/>
    <property type="project" value="UniProtKB-KW"/>
</dbReference>
<dbReference type="InterPro" id="IPR029063">
    <property type="entry name" value="SAM-dependent_MTases_sf"/>
</dbReference>
<dbReference type="InterPro" id="IPR002942">
    <property type="entry name" value="S4_RNA-bd"/>
</dbReference>
<dbReference type="PROSITE" id="PS50889">
    <property type="entry name" value="S4"/>
    <property type="match status" value="1"/>
</dbReference>